<evidence type="ECO:0000256" key="6">
    <source>
        <dbReference type="ARBA" id="ARBA00048244"/>
    </source>
</evidence>
<evidence type="ECO:0000259" key="9">
    <source>
        <dbReference type="PROSITE" id="PS51831"/>
    </source>
</evidence>
<evidence type="ECO:0000256" key="1">
    <source>
        <dbReference type="ARBA" id="ARBA00013251"/>
    </source>
</evidence>
<dbReference type="InterPro" id="IPR003607">
    <property type="entry name" value="HD/PDEase_dom"/>
</dbReference>
<evidence type="ECO:0000313" key="11">
    <source>
        <dbReference type="EMBL" id="GAK44155.1"/>
    </source>
</evidence>
<comment type="caution">
    <text evidence="11">The sequence shown here is derived from an EMBL/GenBank/DDBJ whole genome shotgun (WGS) entry which is preliminary data.</text>
</comment>
<dbReference type="CDD" id="cd05399">
    <property type="entry name" value="NT_Rel-Spo_like"/>
    <property type="match status" value="1"/>
</dbReference>
<keyword evidence="12" id="KW-1185">Reference proteome</keyword>
<dbReference type="SMART" id="SM00954">
    <property type="entry name" value="RelA_SpoT"/>
    <property type="match status" value="1"/>
</dbReference>
<keyword evidence="3" id="KW-0342">GTP-binding</keyword>
<comment type="similarity">
    <text evidence="7">Belongs to the relA/spoT family.</text>
</comment>
<dbReference type="SUPFAM" id="SSF109604">
    <property type="entry name" value="HD-domain/PDEase-like"/>
    <property type="match status" value="1"/>
</dbReference>
<dbReference type="CDD" id="cd01668">
    <property type="entry name" value="TGS_RSH"/>
    <property type="match status" value="1"/>
</dbReference>
<dbReference type="Gene3D" id="3.30.460.10">
    <property type="entry name" value="Beta Polymerase, domain 2"/>
    <property type="match status" value="1"/>
</dbReference>
<dbReference type="GO" id="GO:0042594">
    <property type="term" value="P:response to starvation"/>
    <property type="evidence" value="ECO:0007669"/>
    <property type="project" value="TreeGrafter"/>
</dbReference>
<dbReference type="PANTHER" id="PTHR21262:SF36">
    <property type="entry name" value="BIFUNCTIONAL (P)PPGPP SYNTHASE_HYDROLASE SPOT"/>
    <property type="match status" value="1"/>
</dbReference>
<dbReference type="Pfam" id="PF19296">
    <property type="entry name" value="RelA_AH_RIS"/>
    <property type="match status" value="1"/>
</dbReference>
<dbReference type="InterPro" id="IPR004811">
    <property type="entry name" value="RelA/Spo_fam"/>
</dbReference>
<dbReference type="CDD" id="cd04876">
    <property type="entry name" value="ACT_RelA-SpoT"/>
    <property type="match status" value="1"/>
</dbReference>
<dbReference type="SUPFAM" id="SSF81301">
    <property type="entry name" value="Nucleotidyltransferase"/>
    <property type="match status" value="1"/>
</dbReference>
<comment type="function">
    <text evidence="7">In eubacteria ppGpp (guanosine 3'-diphosphate 5'-diphosphate) is a mediator of the stringent response that coordinates a variety of cellular activities in response to changes in nutritional abundance.</text>
</comment>
<dbReference type="InterPro" id="IPR043519">
    <property type="entry name" value="NT_sf"/>
</dbReference>
<organism evidence="11 12">
    <name type="scientific">Tepidicaulis marinus</name>
    <dbReference type="NCBI Taxonomy" id="1333998"/>
    <lineage>
        <taxon>Bacteria</taxon>
        <taxon>Pseudomonadati</taxon>
        <taxon>Pseudomonadota</taxon>
        <taxon>Alphaproteobacteria</taxon>
        <taxon>Hyphomicrobiales</taxon>
        <taxon>Parvibaculaceae</taxon>
        <taxon>Tepidicaulis</taxon>
    </lineage>
</organism>
<sequence>MLRQYELVDRVVAYDPQADEAALNRAYVFGTRKHGNQKRASGDPYFSHPIEVAGILTELRLDTATIITGLLHDTIEDTDTTVAEIEELFGKEVANLVDGVTKLSRLEWDSEHAKQAENFRKFLLAMSSDIRVLLVKLADRLHNMRTLHFISKPEKRQRIAQETMDIYAPLAGRMGMQEVREELEDLSFQVLQPEARDTLINRLNQIREERSDIVERISEMLRSTFKAHGMDVVVYGREKKPFSVWKKMERRSISLEQLSDIYGFRVIVEDVADCYKAVGILHTTWPMVPGRFKDYISTPKNNGYRSIHTTIIGPERKRVEVQVRTRKLHEVAEYGIAAHWFYKDRGNHAEASEEFANTFKWLRHLVEMLEHGSSAEELLEHSKLQLFVDQVFCFTPKGLLITLPRGATPVDFAYAVHTDIGDTCVGCKINGRHMPLRTELKNGDEVEIIRSKAQTPSPAWEAFVATGKARSAIRRAARQSQQHELARLGRLMVSSVFELAGKEFSDAVLERAVGRFDRKDIEELLADVGEGRIQAYDVLKAVYPRVRKPKVGEGASGRALPSGERAVKPLVKLDKRMSHGAVHFAEGTYPLPGDRIVGILTPGEGVTVYPIDSEALAAFDSEPERWIDVTWDVQNEEEAAFLAKITLMVRNEVGALGSIATLIADYDGNIDTLSTPQRDRDFYTLQIMLEVRDLKHLTSIMSALRGLSVVNKVTRG</sequence>
<dbReference type="Proteomes" id="UP000028702">
    <property type="component" value="Unassembled WGS sequence"/>
</dbReference>
<dbReference type="PROSITE" id="PS51831">
    <property type="entry name" value="HD"/>
    <property type="match status" value="1"/>
</dbReference>
<dbReference type="NCBIfam" id="TIGR00691">
    <property type="entry name" value="spoT_relA"/>
    <property type="match status" value="1"/>
</dbReference>
<dbReference type="InterPro" id="IPR006674">
    <property type="entry name" value="HD_domain"/>
</dbReference>
<evidence type="ECO:0000256" key="2">
    <source>
        <dbReference type="ARBA" id="ARBA00014315"/>
    </source>
</evidence>
<name>A0A081B7Y7_9HYPH</name>
<dbReference type="SUPFAM" id="SSF55021">
    <property type="entry name" value="ACT-like"/>
    <property type="match status" value="1"/>
</dbReference>
<dbReference type="Pfam" id="PF13291">
    <property type="entry name" value="ACT_4"/>
    <property type="match status" value="1"/>
</dbReference>
<reference evidence="11" key="1">
    <citation type="submission" date="2014-07" db="EMBL/GenBank/DDBJ databases">
        <title>Tepidicaulis marinum gen. nov., sp. nov., a novel marine bacterium denitrifying nitrate to nitrous oxide strictly under microaerobic conditions.</title>
        <authorList>
            <person name="Takeuchi M."/>
            <person name="Yamagishi T."/>
            <person name="Kamagata Y."/>
            <person name="Oshima K."/>
            <person name="Hattori M."/>
            <person name="Katayama T."/>
            <person name="Hanada S."/>
            <person name="Tamaki H."/>
            <person name="Marumo K."/>
            <person name="Maeda H."/>
            <person name="Nedachi M."/>
            <person name="Iwasaki W."/>
            <person name="Suwa Y."/>
            <person name="Sakata S."/>
        </authorList>
    </citation>
    <scope>NUCLEOTIDE SEQUENCE [LARGE SCALE GENOMIC DNA]</scope>
    <source>
        <strain evidence="11">MA2</strain>
    </source>
</reference>
<dbReference type="Gene3D" id="3.30.70.260">
    <property type="match status" value="1"/>
</dbReference>
<accession>A0A081B7Y7</accession>
<dbReference type="Pfam" id="PF13328">
    <property type="entry name" value="HD_4"/>
    <property type="match status" value="1"/>
</dbReference>
<dbReference type="GO" id="GO:0005886">
    <property type="term" value="C:plasma membrane"/>
    <property type="evidence" value="ECO:0007669"/>
    <property type="project" value="TreeGrafter"/>
</dbReference>
<dbReference type="SUPFAM" id="SSF81271">
    <property type="entry name" value="TGS-like"/>
    <property type="match status" value="1"/>
</dbReference>
<dbReference type="GO" id="GO:0005525">
    <property type="term" value="F:GTP binding"/>
    <property type="evidence" value="ECO:0007669"/>
    <property type="project" value="UniProtKB-KW"/>
</dbReference>
<dbReference type="CDD" id="cd00077">
    <property type="entry name" value="HDc"/>
    <property type="match status" value="1"/>
</dbReference>
<dbReference type="FunFam" id="3.10.20.30:FF:000002">
    <property type="entry name" value="GTP pyrophosphokinase (RelA/SpoT)"/>
    <property type="match status" value="1"/>
</dbReference>
<evidence type="ECO:0000256" key="5">
    <source>
        <dbReference type="ARBA" id="ARBA00032407"/>
    </source>
</evidence>
<dbReference type="Gene3D" id="1.10.3210.10">
    <property type="entry name" value="Hypothetical protein af1432"/>
    <property type="match status" value="1"/>
</dbReference>
<dbReference type="Gene3D" id="3.10.20.30">
    <property type="match status" value="1"/>
</dbReference>
<evidence type="ECO:0000313" key="12">
    <source>
        <dbReference type="Proteomes" id="UP000028702"/>
    </source>
</evidence>
<dbReference type="PROSITE" id="PS51671">
    <property type="entry name" value="ACT"/>
    <property type="match status" value="1"/>
</dbReference>
<feature type="domain" description="ACT" evidence="8">
    <location>
        <begin position="644"/>
        <end position="716"/>
    </location>
</feature>
<dbReference type="InterPro" id="IPR002912">
    <property type="entry name" value="ACT_dom"/>
</dbReference>
<dbReference type="Pfam" id="PF04607">
    <property type="entry name" value="RelA_SpoT"/>
    <property type="match status" value="1"/>
</dbReference>
<dbReference type="FunFam" id="1.10.3210.10:FF:000001">
    <property type="entry name" value="GTP pyrophosphokinase RelA"/>
    <property type="match status" value="1"/>
</dbReference>
<dbReference type="GO" id="GO:0008893">
    <property type="term" value="F:guanosine-3',5'-bis(diphosphate) 3'-diphosphatase activity"/>
    <property type="evidence" value="ECO:0007669"/>
    <property type="project" value="TreeGrafter"/>
</dbReference>
<protein>
    <recommendedName>
        <fullName evidence="2">GTP pyrophosphokinase rsh</fullName>
        <ecNumber evidence="1">2.7.6.5</ecNumber>
    </recommendedName>
    <alternativeName>
        <fullName evidence="5">(p)ppGpp synthase</fullName>
    </alternativeName>
    <alternativeName>
        <fullName evidence="4">ATP:GTP 3'-pyrophosphotransferase</fullName>
    </alternativeName>
</protein>
<dbReference type="SMART" id="SM00471">
    <property type="entry name" value="HDc"/>
    <property type="match status" value="1"/>
</dbReference>
<dbReference type="InterPro" id="IPR012676">
    <property type="entry name" value="TGS-like"/>
</dbReference>
<dbReference type="InterPro" id="IPR007685">
    <property type="entry name" value="RelA_SpoT"/>
</dbReference>
<dbReference type="RefSeq" id="WP_045442859.1">
    <property type="nucleotide sequence ID" value="NZ_BBIO01000002.1"/>
</dbReference>
<dbReference type="InterPro" id="IPR033655">
    <property type="entry name" value="TGS_RelA/SpoT"/>
</dbReference>
<dbReference type="EMBL" id="BBIO01000002">
    <property type="protein sequence ID" value="GAK44155.1"/>
    <property type="molecule type" value="Genomic_DNA"/>
</dbReference>
<evidence type="ECO:0000259" key="8">
    <source>
        <dbReference type="PROSITE" id="PS51671"/>
    </source>
</evidence>
<dbReference type="InterPro" id="IPR045600">
    <property type="entry name" value="RelA/SpoT_AH_RIS"/>
</dbReference>
<dbReference type="STRING" id="1333998.M2A_0654"/>
<evidence type="ECO:0000256" key="3">
    <source>
        <dbReference type="ARBA" id="ARBA00023134"/>
    </source>
</evidence>
<dbReference type="FunFam" id="3.30.460.10:FF:000001">
    <property type="entry name" value="GTP pyrophosphokinase RelA"/>
    <property type="match status" value="1"/>
</dbReference>
<feature type="domain" description="TGS" evidence="10">
    <location>
        <begin position="389"/>
        <end position="450"/>
    </location>
</feature>
<dbReference type="Pfam" id="PF02824">
    <property type="entry name" value="TGS"/>
    <property type="match status" value="1"/>
</dbReference>
<dbReference type="InterPro" id="IPR045865">
    <property type="entry name" value="ACT-like_dom_sf"/>
</dbReference>
<dbReference type="eggNOG" id="COG0317">
    <property type="taxonomic scope" value="Bacteria"/>
</dbReference>
<evidence type="ECO:0000259" key="10">
    <source>
        <dbReference type="PROSITE" id="PS51880"/>
    </source>
</evidence>
<dbReference type="GO" id="GO:0008728">
    <property type="term" value="F:GTP diphosphokinase activity"/>
    <property type="evidence" value="ECO:0007669"/>
    <property type="project" value="UniProtKB-EC"/>
</dbReference>
<dbReference type="InterPro" id="IPR012675">
    <property type="entry name" value="Beta-grasp_dom_sf"/>
</dbReference>
<dbReference type="GO" id="GO:0015949">
    <property type="term" value="P:nucleobase-containing small molecule interconversion"/>
    <property type="evidence" value="ECO:0007669"/>
    <property type="project" value="UniProtKB-ARBA"/>
</dbReference>
<dbReference type="AlphaFoldDB" id="A0A081B7Y7"/>
<feature type="domain" description="HD" evidence="9">
    <location>
        <begin position="45"/>
        <end position="144"/>
    </location>
</feature>
<proteinExistence type="inferred from homology"/>
<dbReference type="GO" id="GO:0015969">
    <property type="term" value="P:guanosine tetraphosphate metabolic process"/>
    <property type="evidence" value="ECO:0007669"/>
    <property type="project" value="InterPro"/>
</dbReference>
<evidence type="ECO:0000256" key="4">
    <source>
        <dbReference type="ARBA" id="ARBA00029754"/>
    </source>
</evidence>
<evidence type="ECO:0000256" key="7">
    <source>
        <dbReference type="RuleBase" id="RU003847"/>
    </source>
</evidence>
<keyword evidence="3" id="KW-0547">Nucleotide-binding</keyword>
<dbReference type="PANTHER" id="PTHR21262">
    <property type="entry name" value="GUANOSINE-3',5'-BIS DIPHOSPHATE 3'-PYROPHOSPHOHYDROLASE"/>
    <property type="match status" value="1"/>
</dbReference>
<dbReference type="PROSITE" id="PS51880">
    <property type="entry name" value="TGS"/>
    <property type="match status" value="1"/>
</dbReference>
<dbReference type="EC" id="2.7.6.5" evidence="1"/>
<gene>
    <name evidence="11" type="ORF">M2A_0654</name>
</gene>
<dbReference type="InterPro" id="IPR004095">
    <property type="entry name" value="TGS"/>
</dbReference>
<comment type="catalytic activity">
    <reaction evidence="6">
        <text>GTP + ATP = guanosine 3'-diphosphate 5'-triphosphate + AMP</text>
        <dbReference type="Rhea" id="RHEA:22088"/>
        <dbReference type="ChEBI" id="CHEBI:30616"/>
        <dbReference type="ChEBI" id="CHEBI:37565"/>
        <dbReference type="ChEBI" id="CHEBI:142410"/>
        <dbReference type="ChEBI" id="CHEBI:456215"/>
        <dbReference type="EC" id="2.7.6.5"/>
    </reaction>
</comment>